<organism evidence="1">
    <name type="scientific">marine sediment metagenome</name>
    <dbReference type="NCBI Taxonomy" id="412755"/>
    <lineage>
        <taxon>unclassified sequences</taxon>
        <taxon>metagenomes</taxon>
        <taxon>ecological metagenomes</taxon>
    </lineage>
</organism>
<dbReference type="EMBL" id="LAZR01014701">
    <property type="protein sequence ID" value="KKM16314.1"/>
    <property type="molecule type" value="Genomic_DNA"/>
</dbReference>
<protein>
    <submittedName>
        <fullName evidence="1">Uncharacterized protein</fullName>
    </submittedName>
</protein>
<gene>
    <name evidence="1" type="ORF">LCGC14_1687070</name>
</gene>
<sequence>MREKIAAAVLLGINNTWELGDQALASEITRAILALKVAGVPLSELIEKAKSGKLVELDENQSWPSDPFYPIEKFRIRNYNQLCENSNFRRVKVKG</sequence>
<proteinExistence type="predicted"/>
<accession>A0A0F9I9E8</accession>
<comment type="caution">
    <text evidence="1">The sequence shown here is derived from an EMBL/GenBank/DDBJ whole genome shotgun (WGS) entry which is preliminary data.</text>
</comment>
<evidence type="ECO:0000313" key="1">
    <source>
        <dbReference type="EMBL" id="KKM16314.1"/>
    </source>
</evidence>
<reference evidence="1" key="1">
    <citation type="journal article" date="2015" name="Nature">
        <title>Complex archaea that bridge the gap between prokaryotes and eukaryotes.</title>
        <authorList>
            <person name="Spang A."/>
            <person name="Saw J.H."/>
            <person name="Jorgensen S.L."/>
            <person name="Zaremba-Niedzwiedzka K."/>
            <person name="Martijn J."/>
            <person name="Lind A.E."/>
            <person name="van Eijk R."/>
            <person name="Schleper C."/>
            <person name="Guy L."/>
            <person name="Ettema T.J."/>
        </authorList>
    </citation>
    <scope>NUCLEOTIDE SEQUENCE</scope>
</reference>
<dbReference type="AlphaFoldDB" id="A0A0F9I9E8"/>
<name>A0A0F9I9E8_9ZZZZ</name>